<evidence type="ECO:0000256" key="1">
    <source>
        <dbReference type="SAM" id="MobiDB-lite"/>
    </source>
</evidence>
<reference evidence="2 3" key="1">
    <citation type="submission" date="2019-05" db="EMBL/GenBank/DDBJ databases">
        <title>Another draft genome of Portunus trituberculatus and its Hox gene families provides insights of decapod evolution.</title>
        <authorList>
            <person name="Jeong J.-H."/>
            <person name="Song I."/>
            <person name="Kim S."/>
            <person name="Choi T."/>
            <person name="Kim D."/>
            <person name="Ryu S."/>
            <person name="Kim W."/>
        </authorList>
    </citation>
    <scope>NUCLEOTIDE SEQUENCE [LARGE SCALE GENOMIC DNA]</scope>
    <source>
        <tissue evidence="2">Muscle</tissue>
    </source>
</reference>
<feature type="region of interest" description="Disordered" evidence="1">
    <location>
        <begin position="87"/>
        <end position="119"/>
    </location>
</feature>
<sequence length="119" mass="12673">MQGQDEAKVLPVHSTLSISTPSHPDNDIFHQLSPVLPVLSLCLFPIFPQSHLVSPPSHLSTPPVHLRGSITGGVYYSGVSQAGLTLGSITEHGTTRRTLHTTSSTPRKLSESPVTPPAH</sequence>
<dbReference type="Proteomes" id="UP000324222">
    <property type="component" value="Unassembled WGS sequence"/>
</dbReference>
<proteinExistence type="predicted"/>
<keyword evidence="3" id="KW-1185">Reference proteome</keyword>
<gene>
    <name evidence="2" type="ORF">E2C01_091831</name>
</gene>
<name>A0A5B7JTX5_PORTR</name>
<organism evidence="2 3">
    <name type="scientific">Portunus trituberculatus</name>
    <name type="common">Swimming crab</name>
    <name type="synonym">Neptunus trituberculatus</name>
    <dbReference type="NCBI Taxonomy" id="210409"/>
    <lineage>
        <taxon>Eukaryota</taxon>
        <taxon>Metazoa</taxon>
        <taxon>Ecdysozoa</taxon>
        <taxon>Arthropoda</taxon>
        <taxon>Crustacea</taxon>
        <taxon>Multicrustacea</taxon>
        <taxon>Malacostraca</taxon>
        <taxon>Eumalacostraca</taxon>
        <taxon>Eucarida</taxon>
        <taxon>Decapoda</taxon>
        <taxon>Pleocyemata</taxon>
        <taxon>Brachyura</taxon>
        <taxon>Eubrachyura</taxon>
        <taxon>Portunoidea</taxon>
        <taxon>Portunidae</taxon>
        <taxon>Portuninae</taxon>
        <taxon>Portunus</taxon>
    </lineage>
</organism>
<comment type="caution">
    <text evidence="2">The sequence shown here is derived from an EMBL/GenBank/DDBJ whole genome shotgun (WGS) entry which is preliminary data.</text>
</comment>
<protein>
    <submittedName>
        <fullName evidence="2">Uncharacterized protein</fullName>
    </submittedName>
</protein>
<dbReference type="EMBL" id="VSRR010106500">
    <property type="protein sequence ID" value="MPC96567.1"/>
    <property type="molecule type" value="Genomic_DNA"/>
</dbReference>
<accession>A0A5B7JTX5</accession>
<dbReference type="AlphaFoldDB" id="A0A5B7JTX5"/>
<evidence type="ECO:0000313" key="2">
    <source>
        <dbReference type="EMBL" id="MPC96567.1"/>
    </source>
</evidence>
<evidence type="ECO:0000313" key="3">
    <source>
        <dbReference type="Proteomes" id="UP000324222"/>
    </source>
</evidence>